<dbReference type="Proteomes" id="UP001177140">
    <property type="component" value="Unassembled WGS sequence"/>
</dbReference>
<organism evidence="3 4">
    <name type="scientific">Papaver nudicaule</name>
    <name type="common">Iceland poppy</name>
    <dbReference type="NCBI Taxonomy" id="74823"/>
    <lineage>
        <taxon>Eukaryota</taxon>
        <taxon>Viridiplantae</taxon>
        <taxon>Streptophyta</taxon>
        <taxon>Embryophyta</taxon>
        <taxon>Tracheophyta</taxon>
        <taxon>Spermatophyta</taxon>
        <taxon>Magnoliopsida</taxon>
        <taxon>Ranunculales</taxon>
        <taxon>Papaveraceae</taxon>
        <taxon>Papaveroideae</taxon>
        <taxon>Papaver</taxon>
    </lineage>
</organism>
<name>A0AA41SIZ2_PAPNU</name>
<protein>
    <recommendedName>
        <fullName evidence="2">Ribosome maturation protein SDO1/SBDS C-terminal domain-containing protein</fullName>
    </recommendedName>
</protein>
<dbReference type="PANTHER" id="PTHR10927">
    <property type="entry name" value="RIBOSOME MATURATION PROTEIN SBDS"/>
    <property type="match status" value="1"/>
</dbReference>
<dbReference type="InterPro" id="IPR039100">
    <property type="entry name" value="Sdo1/SBDS-like"/>
</dbReference>
<reference evidence="3" key="1">
    <citation type="submission" date="2022-03" db="EMBL/GenBank/DDBJ databases">
        <title>A functionally conserved STORR gene fusion in Papaver species that diverged 16.8 million years ago.</title>
        <authorList>
            <person name="Catania T."/>
        </authorList>
    </citation>
    <scope>NUCLEOTIDE SEQUENCE</scope>
    <source>
        <strain evidence="3">S-191538</strain>
    </source>
</reference>
<proteinExistence type="inferred from homology"/>
<dbReference type="PANTHER" id="PTHR10927:SF1">
    <property type="entry name" value="RIBOSOME MATURATION PROTEIN SBDS"/>
    <property type="match status" value="1"/>
</dbReference>
<evidence type="ECO:0000256" key="1">
    <source>
        <dbReference type="ARBA" id="ARBA00007433"/>
    </source>
</evidence>
<comment type="similarity">
    <text evidence="1">Belongs to the SDO1/SBDS family.</text>
</comment>
<dbReference type="AlphaFoldDB" id="A0AA41SIZ2"/>
<gene>
    <name evidence="3" type="ORF">MKW94_022768</name>
</gene>
<feature type="domain" description="Ribosome maturation protein SDO1/SBDS C-terminal" evidence="2">
    <location>
        <begin position="1"/>
        <end position="63"/>
    </location>
</feature>
<dbReference type="Pfam" id="PF20268">
    <property type="entry name" value="SBDS_C"/>
    <property type="match status" value="1"/>
</dbReference>
<sequence length="161" mass="18844">MRLRLIVPKENSSSLIEKLDAWNVYIVSKDESGNQLSLVCEMETSLFRDCNAFVRSLYGRSEVLAASVHFEKDTDVDHYDEHKAEPNTAEFDEIDLNHRLQKHTCNAFVGDAKQYREHFKSEWHRHNLRRKTRQLPPLTADECLEDLDLGDVKSDLKEYTF</sequence>
<dbReference type="EMBL" id="JAJJMA010174607">
    <property type="protein sequence ID" value="MCL7037036.1"/>
    <property type="molecule type" value="Genomic_DNA"/>
</dbReference>
<evidence type="ECO:0000313" key="4">
    <source>
        <dbReference type="Proteomes" id="UP001177140"/>
    </source>
</evidence>
<evidence type="ECO:0000259" key="2">
    <source>
        <dbReference type="Pfam" id="PF20268"/>
    </source>
</evidence>
<dbReference type="Gene3D" id="3.30.70.240">
    <property type="match status" value="1"/>
</dbReference>
<dbReference type="InterPro" id="IPR046928">
    <property type="entry name" value="SDO1/SBDS_C"/>
</dbReference>
<comment type="caution">
    <text evidence="3">The sequence shown here is derived from an EMBL/GenBank/DDBJ whole genome shotgun (WGS) entry which is preliminary data.</text>
</comment>
<accession>A0AA41SIZ2</accession>
<keyword evidence="4" id="KW-1185">Reference proteome</keyword>
<evidence type="ECO:0000313" key="3">
    <source>
        <dbReference type="EMBL" id="MCL7037036.1"/>
    </source>
</evidence>